<sequence length="161" mass="16829">MGRDRVQNGEMVVDSSEGRSCSVARVLTVKHINRCIACYSCMLACTRTVSGRFSLAASAIQIRTRGGLQSKLAADVCLGCAEPACAAACPPEALRPRPGGGVRFARSQCDGCGACVAACIARVIRMDPEDSRPIVCVQCGACAKYCPHEVLEMAAVSEGGE</sequence>
<dbReference type="eggNOG" id="COG0437">
    <property type="taxonomic scope" value="Bacteria"/>
</dbReference>
<dbReference type="KEGG" id="dau:Daud_0134"/>
<evidence type="ECO:0000256" key="2">
    <source>
        <dbReference type="ARBA" id="ARBA00022723"/>
    </source>
</evidence>
<dbReference type="GO" id="GO:0046872">
    <property type="term" value="F:metal ion binding"/>
    <property type="evidence" value="ECO:0007669"/>
    <property type="project" value="UniProtKB-KW"/>
</dbReference>
<keyword evidence="7" id="KW-1185">Reference proteome</keyword>
<dbReference type="Gene3D" id="3.30.70.20">
    <property type="match status" value="2"/>
</dbReference>
<gene>
    <name evidence="6" type="ordered locus">Daud_0134</name>
</gene>
<feature type="domain" description="4Fe-4S ferredoxin-type" evidence="5">
    <location>
        <begin position="68"/>
        <end position="99"/>
    </location>
</feature>
<dbReference type="InterPro" id="IPR050572">
    <property type="entry name" value="Fe-S_Ferredoxin"/>
</dbReference>
<keyword evidence="4" id="KW-0411">Iron-sulfur</keyword>
<dbReference type="AlphaFoldDB" id="B1I101"/>
<reference evidence="7" key="1">
    <citation type="submission" date="2007-10" db="EMBL/GenBank/DDBJ databases">
        <title>Complete sequence of chromosome of Desulforudis audaxviator MP104C.</title>
        <authorList>
            <person name="Copeland A."/>
            <person name="Lucas S."/>
            <person name="Lapidus A."/>
            <person name="Barry K."/>
            <person name="Glavina del Rio T."/>
            <person name="Dalin E."/>
            <person name="Tice H."/>
            <person name="Bruce D."/>
            <person name="Pitluck S."/>
            <person name="Lowry S.R."/>
            <person name="Larimer F."/>
            <person name="Land M.L."/>
            <person name="Hauser L."/>
            <person name="Kyrpides N."/>
            <person name="Ivanova N.N."/>
            <person name="Richardson P."/>
        </authorList>
    </citation>
    <scope>NUCLEOTIDE SEQUENCE [LARGE SCALE GENOMIC DNA]</scope>
    <source>
        <strain evidence="7">MP104C</strain>
    </source>
</reference>
<dbReference type="PROSITE" id="PS51379">
    <property type="entry name" value="4FE4S_FER_2"/>
    <property type="match status" value="3"/>
</dbReference>
<dbReference type="SUPFAM" id="SSF54862">
    <property type="entry name" value="4Fe-4S ferredoxins"/>
    <property type="match status" value="1"/>
</dbReference>
<feature type="domain" description="4Fe-4S ferredoxin-type" evidence="5">
    <location>
        <begin position="136"/>
        <end position="156"/>
    </location>
</feature>
<dbReference type="PANTHER" id="PTHR43687">
    <property type="entry name" value="ADENYLYLSULFATE REDUCTASE, BETA SUBUNIT"/>
    <property type="match status" value="1"/>
</dbReference>
<keyword evidence="1" id="KW-0004">4Fe-4S</keyword>
<dbReference type="GO" id="GO:0051539">
    <property type="term" value="F:4 iron, 4 sulfur cluster binding"/>
    <property type="evidence" value="ECO:0007669"/>
    <property type="project" value="UniProtKB-KW"/>
</dbReference>
<reference evidence="6 7" key="2">
    <citation type="journal article" date="2008" name="Science">
        <title>Environmental genomics reveals a single-species ecosystem deep within Earth.</title>
        <authorList>
            <person name="Chivian D."/>
            <person name="Brodie E.L."/>
            <person name="Alm E.J."/>
            <person name="Culley D.E."/>
            <person name="Dehal P.S."/>
            <person name="Desantis T.Z."/>
            <person name="Gihring T.M."/>
            <person name="Lapidus A."/>
            <person name="Lin L.H."/>
            <person name="Lowry S.R."/>
            <person name="Moser D.P."/>
            <person name="Richardson P.M."/>
            <person name="Southam G."/>
            <person name="Wanger G."/>
            <person name="Pratt L.M."/>
            <person name="Andersen G.L."/>
            <person name="Hazen T.C."/>
            <person name="Brockman F.J."/>
            <person name="Arkin A.P."/>
            <person name="Onstott T.C."/>
        </authorList>
    </citation>
    <scope>NUCLEOTIDE SEQUENCE [LARGE SCALE GENOMIC DNA]</scope>
    <source>
        <strain evidence="6 7">MP104C</strain>
    </source>
</reference>
<keyword evidence="3" id="KW-0408">Iron</keyword>
<dbReference type="InterPro" id="IPR017896">
    <property type="entry name" value="4Fe4S_Fe-S-bd"/>
</dbReference>
<dbReference type="Proteomes" id="UP000008544">
    <property type="component" value="Chromosome"/>
</dbReference>
<evidence type="ECO:0000256" key="4">
    <source>
        <dbReference type="ARBA" id="ARBA00023014"/>
    </source>
</evidence>
<evidence type="ECO:0000256" key="1">
    <source>
        <dbReference type="ARBA" id="ARBA00022485"/>
    </source>
</evidence>
<dbReference type="Pfam" id="PF12838">
    <property type="entry name" value="Fer4_7"/>
    <property type="match status" value="1"/>
</dbReference>
<evidence type="ECO:0000256" key="3">
    <source>
        <dbReference type="ARBA" id="ARBA00023004"/>
    </source>
</evidence>
<dbReference type="InterPro" id="IPR017900">
    <property type="entry name" value="4Fe4S_Fe_S_CS"/>
</dbReference>
<dbReference type="Pfam" id="PF12800">
    <property type="entry name" value="Fer4_4"/>
    <property type="match status" value="1"/>
</dbReference>
<proteinExistence type="predicted"/>
<dbReference type="HOGENOM" id="CLU_043374_3_2_9"/>
<dbReference type="PANTHER" id="PTHR43687:SF4">
    <property type="entry name" value="BLR5484 PROTEIN"/>
    <property type="match status" value="1"/>
</dbReference>
<dbReference type="PROSITE" id="PS00198">
    <property type="entry name" value="4FE4S_FER_1"/>
    <property type="match status" value="1"/>
</dbReference>
<evidence type="ECO:0000313" key="7">
    <source>
        <dbReference type="Proteomes" id="UP000008544"/>
    </source>
</evidence>
<feature type="domain" description="4Fe-4S ferredoxin-type" evidence="5">
    <location>
        <begin position="100"/>
        <end position="129"/>
    </location>
</feature>
<dbReference type="OrthoDB" id="9810688at2"/>
<dbReference type="STRING" id="477974.Daud_0134"/>
<organism evidence="6 7">
    <name type="scientific">Desulforudis audaxviator (strain MP104C)</name>
    <dbReference type="NCBI Taxonomy" id="477974"/>
    <lineage>
        <taxon>Bacteria</taxon>
        <taxon>Bacillati</taxon>
        <taxon>Bacillota</taxon>
        <taxon>Clostridia</taxon>
        <taxon>Thermoanaerobacterales</taxon>
        <taxon>Candidatus Desulforudaceae</taxon>
        <taxon>Candidatus Desulforudis</taxon>
    </lineage>
</organism>
<name>B1I101_DESAP</name>
<evidence type="ECO:0000313" key="6">
    <source>
        <dbReference type="EMBL" id="ACA58702.1"/>
    </source>
</evidence>
<accession>B1I101</accession>
<keyword evidence="2" id="KW-0479">Metal-binding</keyword>
<protein>
    <submittedName>
        <fullName evidence="6">4Fe-4S ferredoxin, iron-sulfur binding domain protein</fullName>
    </submittedName>
</protein>
<evidence type="ECO:0000259" key="5">
    <source>
        <dbReference type="PROSITE" id="PS51379"/>
    </source>
</evidence>
<dbReference type="EMBL" id="CP000860">
    <property type="protein sequence ID" value="ACA58702.1"/>
    <property type="molecule type" value="Genomic_DNA"/>
</dbReference>